<comment type="caution">
    <text evidence="2">The sequence shown here is derived from an EMBL/GenBank/DDBJ whole genome shotgun (WGS) entry which is preliminary data.</text>
</comment>
<proteinExistence type="predicted"/>
<accession>A0AAD5R8C3</accession>
<evidence type="ECO:0000256" key="1">
    <source>
        <dbReference type="SAM" id="MobiDB-lite"/>
    </source>
</evidence>
<name>A0AAD5R8C3_PARTN</name>
<dbReference type="EMBL" id="JAHQIW010007009">
    <property type="protein sequence ID" value="KAJ1371620.1"/>
    <property type="molecule type" value="Genomic_DNA"/>
</dbReference>
<sequence length="63" mass="6804">MSDSSARDSVVGRHQPVNNFDDSLTPSAVFNRRPGQKALQLIAPIPTWSSDNSVVGPTRKLLA</sequence>
<reference evidence="2" key="1">
    <citation type="submission" date="2021-06" db="EMBL/GenBank/DDBJ databases">
        <title>Parelaphostrongylus tenuis whole genome reference sequence.</title>
        <authorList>
            <person name="Garwood T.J."/>
            <person name="Larsen P.A."/>
            <person name="Fountain-Jones N.M."/>
            <person name="Garbe J.R."/>
            <person name="Macchietto M.G."/>
            <person name="Kania S.A."/>
            <person name="Gerhold R.W."/>
            <person name="Richards J.E."/>
            <person name="Wolf T.M."/>
        </authorList>
    </citation>
    <scope>NUCLEOTIDE SEQUENCE</scope>
    <source>
        <strain evidence="2">MNPRO001-30</strain>
        <tissue evidence="2">Meninges</tissue>
    </source>
</reference>
<feature type="compositionally biased region" description="Polar residues" evidence="1">
    <location>
        <begin position="16"/>
        <end position="28"/>
    </location>
</feature>
<dbReference type="Proteomes" id="UP001196413">
    <property type="component" value="Unassembled WGS sequence"/>
</dbReference>
<gene>
    <name evidence="2" type="ORF">KIN20_033606</name>
</gene>
<protein>
    <submittedName>
        <fullName evidence="2">Uncharacterized protein</fullName>
    </submittedName>
</protein>
<evidence type="ECO:0000313" key="2">
    <source>
        <dbReference type="EMBL" id="KAJ1371620.1"/>
    </source>
</evidence>
<organism evidence="2 3">
    <name type="scientific">Parelaphostrongylus tenuis</name>
    <name type="common">Meningeal worm</name>
    <dbReference type="NCBI Taxonomy" id="148309"/>
    <lineage>
        <taxon>Eukaryota</taxon>
        <taxon>Metazoa</taxon>
        <taxon>Ecdysozoa</taxon>
        <taxon>Nematoda</taxon>
        <taxon>Chromadorea</taxon>
        <taxon>Rhabditida</taxon>
        <taxon>Rhabditina</taxon>
        <taxon>Rhabditomorpha</taxon>
        <taxon>Strongyloidea</taxon>
        <taxon>Metastrongylidae</taxon>
        <taxon>Parelaphostrongylus</taxon>
    </lineage>
</organism>
<feature type="region of interest" description="Disordered" evidence="1">
    <location>
        <begin position="1"/>
        <end position="29"/>
    </location>
</feature>
<dbReference type="AlphaFoldDB" id="A0AAD5R8C3"/>
<keyword evidence="3" id="KW-1185">Reference proteome</keyword>
<evidence type="ECO:0000313" key="3">
    <source>
        <dbReference type="Proteomes" id="UP001196413"/>
    </source>
</evidence>